<dbReference type="EMBL" id="CM042044">
    <property type="protein sequence ID" value="KAI3687499.1"/>
    <property type="molecule type" value="Genomic_DNA"/>
</dbReference>
<reference evidence="2" key="1">
    <citation type="journal article" date="2022" name="Mol. Ecol. Resour.">
        <title>The genomes of chicory, endive, great burdock and yacon provide insights into Asteraceae palaeo-polyploidization history and plant inulin production.</title>
        <authorList>
            <person name="Fan W."/>
            <person name="Wang S."/>
            <person name="Wang H."/>
            <person name="Wang A."/>
            <person name="Jiang F."/>
            <person name="Liu H."/>
            <person name="Zhao H."/>
            <person name="Xu D."/>
            <person name="Zhang Y."/>
        </authorList>
    </citation>
    <scope>NUCLEOTIDE SEQUENCE [LARGE SCALE GENOMIC DNA]</scope>
    <source>
        <strain evidence="2">cv. Yunnan</strain>
    </source>
</reference>
<keyword evidence="2" id="KW-1185">Reference proteome</keyword>
<name>A0ACB8YQ73_9ASTR</name>
<evidence type="ECO:0000313" key="1">
    <source>
        <dbReference type="EMBL" id="KAI3687499.1"/>
    </source>
</evidence>
<organism evidence="1 2">
    <name type="scientific">Smallanthus sonchifolius</name>
    <dbReference type="NCBI Taxonomy" id="185202"/>
    <lineage>
        <taxon>Eukaryota</taxon>
        <taxon>Viridiplantae</taxon>
        <taxon>Streptophyta</taxon>
        <taxon>Embryophyta</taxon>
        <taxon>Tracheophyta</taxon>
        <taxon>Spermatophyta</taxon>
        <taxon>Magnoliopsida</taxon>
        <taxon>eudicotyledons</taxon>
        <taxon>Gunneridae</taxon>
        <taxon>Pentapetalae</taxon>
        <taxon>asterids</taxon>
        <taxon>campanulids</taxon>
        <taxon>Asterales</taxon>
        <taxon>Asteraceae</taxon>
        <taxon>Asteroideae</taxon>
        <taxon>Heliantheae alliance</taxon>
        <taxon>Millerieae</taxon>
        <taxon>Smallanthus</taxon>
    </lineage>
</organism>
<comment type="caution">
    <text evidence="1">The sequence shown here is derived from an EMBL/GenBank/DDBJ whole genome shotgun (WGS) entry which is preliminary data.</text>
</comment>
<gene>
    <name evidence="1" type="ORF">L1987_81196</name>
</gene>
<evidence type="ECO:0000313" key="2">
    <source>
        <dbReference type="Proteomes" id="UP001056120"/>
    </source>
</evidence>
<reference evidence="1 2" key="2">
    <citation type="journal article" date="2022" name="Mol. Ecol. Resour.">
        <title>The genomes of chicory, endive, great burdock and yacon provide insights into Asteraceae paleo-polyploidization history and plant inulin production.</title>
        <authorList>
            <person name="Fan W."/>
            <person name="Wang S."/>
            <person name="Wang H."/>
            <person name="Wang A."/>
            <person name="Jiang F."/>
            <person name="Liu H."/>
            <person name="Zhao H."/>
            <person name="Xu D."/>
            <person name="Zhang Y."/>
        </authorList>
    </citation>
    <scope>NUCLEOTIDE SEQUENCE [LARGE SCALE GENOMIC DNA]</scope>
    <source>
        <strain evidence="2">cv. Yunnan</strain>
        <tissue evidence="1">Leaves</tissue>
    </source>
</reference>
<proteinExistence type="predicted"/>
<accession>A0ACB8YQ73</accession>
<protein>
    <submittedName>
        <fullName evidence="1">Uncharacterized protein</fullName>
    </submittedName>
</protein>
<sequence length="237" mass="26616">MVWRRHICRIGKHSDEKLQSHLAVFSDTTNIPFPPWIFKYAAGKHNVFRVNGTVFQQCIIPPTNEALSSGYDVITLATPGRKWYICGVGKHCESGGMKLFINVLSKSSPPLPSYYPAPSGKVFVVGDYKGWTLNFDYQAWAMGKKFYVGDKLVFRYPKGIHNVFRVDGTSFHQCIIPAANQTLTSGYDVITLQTPGRKWYICGVGKHCQMGMKLFINVLPYPTRVSSIPSNKQSPTT</sequence>
<dbReference type="Proteomes" id="UP001056120">
    <property type="component" value="Linkage Group LG27"/>
</dbReference>